<evidence type="ECO:0000313" key="2">
    <source>
        <dbReference type="Proteomes" id="UP000325579"/>
    </source>
</evidence>
<accession>A0A5N7CU99</accession>
<dbReference type="EMBL" id="ML736879">
    <property type="protein sequence ID" value="KAE8397760.1"/>
    <property type="molecule type" value="Genomic_DNA"/>
</dbReference>
<keyword evidence="2" id="KW-1185">Reference proteome</keyword>
<dbReference type="InterPro" id="IPR051035">
    <property type="entry name" value="Mito_inheritance_9"/>
</dbReference>
<reference evidence="1 2" key="1">
    <citation type="submission" date="2019-04" db="EMBL/GenBank/DDBJ databases">
        <authorList>
            <consortium name="DOE Joint Genome Institute"/>
            <person name="Mondo S."/>
            <person name="Kjaerbolling I."/>
            <person name="Vesth T."/>
            <person name="Frisvad J.C."/>
            <person name="Nybo J.L."/>
            <person name="Theobald S."/>
            <person name="Kildgaard S."/>
            <person name="Isbrandt T."/>
            <person name="Kuo A."/>
            <person name="Sato A."/>
            <person name="Lyhne E.K."/>
            <person name="Kogle M.E."/>
            <person name="Wiebenga A."/>
            <person name="Kun R.S."/>
            <person name="Lubbers R.J."/>
            <person name="Makela M.R."/>
            <person name="Barry K."/>
            <person name="Chovatia M."/>
            <person name="Clum A."/>
            <person name="Daum C."/>
            <person name="Haridas S."/>
            <person name="He G."/>
            <person name="LaButti K."/>
            <person name="Lipzen A."/>
            <person name="Riley R."/>
            <person name="Salamov A."/>
            <person name="Simmons B.A."/>
            <person name="Magnuson J.K."/>
            <person name="Henrissat B."/>
            <person name="Mortensen U.H."/>
            <person name="Larsen T.O."/>
            <person name="Devries R.P."/>
            <person name="Grigoriev I.V."/>
            <person name="Machida M."/>
            <person name="Baker S.E."/>
            <person name="Andersen M.R."/>
            <person name="Cantor M.N."/>
            <person name="Hua S.X."/>
        </authorList>
    </citation>
    <scope>NUCLEOTIDE SEQUENCE [LARGE SCALE GENOMIC DNA]</scope>
    <source>
        <strain evidence="1 2">CBS 119388</strain>
    </source>
</reference>
<dbReference type="RefSeq" id="XP_031935079.1">
    <property type="nucleotide sequence ID" value="XM_032083725.1"/>
</dbReference>
<sequence length="92" mass="10583">MTKRERHKLASSFVEIEKRFFNIPFGSIRSIYFQEDIPSDLQAALYIASAENSGDSERFCISPTADYMFWYGKRVGLNIHRGPCGLTLYLLP</sequence>
<protein>
    <submittedName>
        <fullName evidence="1">Uncharacterized protein</fullName>
    </submittedName>
</protein>
<proteinExistence type="predicted"/>
<dbReference type="AlphaFoldDB" id="A0A5N7CU99"/>
<organism evidence="1 2">
    <name type="scientific">Aspergillus pseudonomiae</name>
    <dbReference type="NCBI Taxonomy" id="1506151"/>
    <lineage>
        <taxon>Eukaryota</taxon>
        <taxon>Fungi</taxon>
        <taxon>Dikarya</taxon>
        <taxon>Ascomycota</taxon>
        <taxon>Pezizomycotina</taxon>
        <taxon>Eurotiomycetes</taxon>
        <taxon>Eurotiomycetidae</taxon>
        <taxon>Eurotiales</taxon>
        <taxon>Aspergillaceae</taxon>
        <taxon>Aspergillus</taxon>
        <taxon>Aspergillus subgen. Circumdati</taxon>
    </lineage>
</organism>
<gene>
    <name evidence="1" type="ORF">BDV37DRAFT_264944</name>
</gene>
<evidence type="ECO:0000313" key="1">
    <source>
        <dbReference type="EMBL" id="KAE8397760.1"/>
    </source>
</evidence>
<dbReference type="Proteomes" id="UP000325579">
    <property type="component" value="Unassembled WGS sequence"/>
</dbReference>
<dbReference type="PANTHER" id="PTHR36091">
    <property type="entry name" value="ALTERED INHERITANCE OF MITOCHONDRIA PROTEIN 9, MITOCHONDRIAL"/>
    <property type="match status" value="1"/>
</dbReference>
<dbReference type="OrthoDB" id="10003767at2759"/>
<dbReference type="PANTHER" id="PTHR36091:SF2">
    <property type="entry name" value="AMINOGLYCOSIDE PHOSPHOTRANSFERASE DOMAIN-CONTAINING PROTEIN"/>
    <property type="match status" value="1"/>
</dbReference>
<dbReference type="GeneID" id="43668416"/>
<name>A0A5N7CU99_9EURO</name>
<dbReference type="GO" id="GO:0005739">
    <property type="term" value="C:mitochondrion"/>
    <property type="evidence" value="ECO:0007669"/>
    <property type="project" value="TreeGrafter"/>
</dbReference>